<keyword evidence="2" id="KW-1185">Reference proteome</keyword>
<proteinExistence type="predicted"/>
<accession>A0A5P8E702</accession>
<sequence length="119" mass="14210">MNCQAKALELKEFLLKIYRCKKKFELLVIDKKPKTRAGVYNIEKQRIRVYSKWSCCMSLKEIAIHEYAHHIHETEKRKNPNRRQERAHGQEFWRIYSALCCKAAQMGLYVDKHIADIVT</sequence>
<dbReference type="Proteomes" id="UP000249375">
    <property type="component" value="Chromosome"/>
</dbReference>
<name>A0A5P8E702_9BACT</name>
<dbReference type="EMBL" id="CP033459">
    <property type="protein sequence ID" value="QFQ12829.1"/>
    <property type="molecule type" value="Genomic_DNA"/>
</dbReference>
<dbReference type="KEGG" id="alq:C7Y71_007245"/>
<dbReference type="AlphaFoldDB" id="A0A5P8E702"/>
<evidence type="ECO:0008006" key="3">
    <source>
        <dbReference type="Google" id="ProtNLM"/>
    </source>
</evidence>
<protein>
    <recommendedName>
        <fullName evidence="3">SprT-like domain-containing protein</fullName>
    </recommendedName>
</protein>
<evidence type="ECO:0000313" key="1">
    <source>
        <dbReference type="EMBL" id="QFQ12829.1"/>
    </source>
</evidence>
<reference evidence="1 2" key="1">
    <citation type="submission" date="2018-11" db="EMBL/GenBank/DDBJ databases">
        <authorList>
            <person name="Na S.W."/>
            <person name="Baik M."/>
        </authorList>
    </citation>
    <scope>NUCLEOTIDE SEQUENCE [LARGE SCALE GENOMIC DNA]</scope>
    <source>
        <strain evidence="1 2">E39</strain>
    </source>
</reference>
<evidence type="ECO:0000313" key="2">
    <source>
        <dbReference type="Proteomes" id="UP000249375"/>
    </source>
</evidence>
<gene>
    <name evidence="1" type="ORF">C7Y71_007245</name>
</gene>
<organism evidence="1 2">
    <name type="scientific">Pseudoprevotella muciniphila</name>
    <dbReference type="NCBI Taxonomy" id="2133944"/>
    <lineage>
        <taxon>Bacteria</taxon>
        <taxon>Pseudomonadati</taxon>
        <taxon>Bacteroidota</taxon>
        <taxon>Bacteroidia</taxon>
        <taxon>Bacteroidales</taxon>
        <taxon>Prevotellaceae</taxon>
        <taxon>Pseudoprevotella</taxon>
    </lineage>
</organism>